<dbReference type="AlphaFoldDB" id="A0ABD3EMB0"/>
<keyword evidence="2" id="KW-1185">Reference proteome</keyword>
<name>A0ABD3EMB0_9LAMI</name>
<protein>
    <submittedName>
        <fullName evidence="1">Uncharacterized protein</fullName>
    </submittedName>
</protein>
<evidence type="ECO:0000313" key="1">
    <source>
        <dbReference type="EMBL" id="KAL3655560.1"/>
    </source>
</evidence>
<proteinExistence type="predicted"/>
<evidence type="ECO:0000313" key="2">
    <source>
        <dbReference type="Proteomes" id="UP001632038"/>
    </source>
</evidence>
<gene>
    <name evidence="1" type="ORF">CASFOL_001346</name>
</gene>
<organism evidence="1 2">
    <name type="scientific">Castilleja foliolosa</name>
    <dbReference type="NCBI Taxonomy" id="1961234"/>
    <lineage>
        <taxon>Eukaryota</taxon>
        <taxon>Viridiplantae</taxon>
        <taxon>Streptophyta</taxon>
        <taxon>Embryophyta</taxon>
        <taxon>Tracheophyta</taxon>
        <taxon>Spermatophyta</taxon>
        <taxon>Magnoliopsida</taxon>
        <taxon>eudicotyledons</taxon>
        <taxon>Gunneridae</taxon>
        <taxon>Pentapetalae</taxon>
        <taxon>asterids</taxon>
        <taxon>lamiids</taxon>
        <taxon>Lamiales</taxon>
        <taxon>Orobanchaceae</taxon>
        <taxon>Pedicularideae</taxon>
        <taxon>Castillejinae</taxon>
        <taxon>Castilleja</taxon>
    </lineage>
</organism>
<sequence length="42" mass="4808">MEAISEWFPRQQFAVKKENKKMPQVNGDYAAVLGPWPGCNKL</sequence>
<dbReference type="Proteomes" id="UP001632038">
    <property type="component" value="Unassembled WGS sequence"/>
</dbReference>
<dbReference type="EMBL" id="JAVIJP010000002">
    <property type="protein sequence ID" value="KAL3655560.1"/>
    <property type="molecule type" value="Genomic_DNA"/>
</dbReference>
<comment type="caution">
    <text evidence="1">The sequence shown here is derived from an EMBL/GenBank/DDBJ whole genome shotgun (WGS) entry which is preliminary data.</text>
</comment>
<reference evidence="2" key="1">
    <citation type="journal article" date="2024" name="IScience">
        <title>Strigolactones Initiate the Formation of Haustorium-like Structures in Castilleja.</title>
        <authorList>
            <person name="Buerger M."/>
            <person name="Peterson D."/>
            <person name="Chory J."/>
        </authorList>
    </citation>
    <scope>NUCLEOTIDE SEQUENCE [LARGE SCALE GENOMIC DNA]</scope>
</reference>
<accession>A0ABD3EMB0</accession>